<dbReference type="GO" id="GO:0110001">
    <property type="term" value="C:toxin-antitoxin complex"/>
    <property type="evidence" value="ECO:0007669"/>
    <property type="project" value="InterPro"/>
</dbReference>
<dbReference type="InterPro" id="IPR051813">
    <property type="entry name" value="HepT_RNase_toxin"/>
</dbReference>
<keyword evidence="2" id="KW-1277">Toxin-antitoxin system</keyword>
<keyword evidence="5" id="KW-0378">Hydrolase</keyword>
<keyword evidence="4" id="KW-0547">Nucleotide-binding</keyword>
<dbReference type="PANTHER" id="PTHR34139:SF1">
    <property type="entry name" value="RNASE MJ1380-RELATED"/>
    <property type="match status" value="1"/>
</dbReference>
<evidence type="ECO:0000256" key="3">
    <source>
        <dbReference type="ARBA" id="ARBA00022722"/>
    </source>
</evidence>
<dbReference type="InterPro" id="IPR008201">
    <property type="entry name" value="HepT-like"/>
</dbReference>
<accession>A0A936K727</accession>
<dbReference type="PANTHER" id="PTHR34139">
    <property type="entry name" value="UPF0331 PROTEIN MJ0127"/>
    <property type="match status" value="1"/>
</dbReference>
<evidence type="ECO:0000256" key="4">
    <source>
        <dbReference type="ARBA" id="ARBA00022741"/>
    </source>
</evidence>
<evidence type="ECO:0000313" key="7">
    <source>
        <dbReference type="Proteomes" id="UP000709959"/>
    </source>
</evidence>
<comment type="caution">
    <text evidence="6">The sequence shown here is derived from an EMBL/GenBank/DDBJ whole genome shotgun (WGS) entry which is preliminary data.</text>
</comment>
<evidence type="ECO:0000313" key="6">
    <source>
        <dbReference type="EMBL" id="MBK8573499.1"/>
    </source>
</evidence>
<dbReference type="AlphaFoldDB" id="A0A936K727"/>
<protein>
    <submittedName>
        <fullName evidence="6">DUF86 domain-containing protein</fullName>
    </submittedName>
</protein>
<dbReference type="GO" id="GO:0004540">
    <property type="term" value="F:RNA nuclease activity"/>
    <property type="evidence" value="ECO:0007669"/>
    <property type="project" value="InterPro"/>
</dbReference>
<reference evidence="6 7" key="1">
    <citation type="submission" date="2020-10" db="EMBL/GenBank/DDBJ databases">
        <title>Connecting structure to function with the recovery of over 1000 high-quality activated sludge metagenome-assembled genomes encoding full-length rRNA genes using long-read sequencing.</title>
        <authorList>
            <person name="Singleton C.M."/>
            <person name="Petriglieri F."/>
            <person name="Kristensen J.M."/>
            <person name="Kirkegaard R.H."/>
            <person name="Michaelsen T.Y."/>
            <person name="Andersen M.H."/>
            <person name="Karst S.M."/>
            <person name="Dueholm M.S."/>
            <person name="Nielsen P.H."/>
            <person name="Albertsen M."/>
        </authorList>
    </citation>
    <scope>NUCLEOTIDE SEQUENCE [LARGE SCALE GENOMIC DNA]</scope>
    <source>
        <strain evidence="6">OdNE_18-Q3-R46-58_MAXAC.008</strain>
    </source>
</reference>
<dbReference type="EMBL" id="JADKCH010000020">
    <property type="protein sequence ID" value="MBK8573499.1"/>
    <property type="molecule type" value="Genomic_DNA"/>
</dbReference>
<name>A0A936K727_9BACT</name>
<sequence>MRPDPLSTRVRLLHMVEACNRAQAFIEDRERADLEKDEMLRLALQYLVLTLGEAAKHIPQETQLLAPTIPWRAMAASRDRMAHGYFDINLDMLWAMASMDIPTLREGLNRLLEQDGAV</sequence>
<proteinExistence type="predicted"/>
<dbReference type="GO" id="GO:0016787">
    <property type="term" value="F:hydrolase activity"/>
    <property type="evidence" value="ECO:0007669"/>
    <property type="project" value="UniProtKB-KW"/>
</dbReference>
<keyword evidence="1" id="KW-0597">Phosphoprotein</keyword>
<evidence type="ECO:0000256" key="2">
    <source>
        <dbReference type="ARBA" id="ARBA00022649"/>
    </source>
</evidence>
<gene>
    <name evidence="6" type="ORF">IPN91_12890</name>
</gene>
<dbReference type="Proteomes" id="UP000709959">
    <property type="component" value="Unassembled WGS sequence"/>
</dbReference>
<evidence type="ECO:0000256" key="1">
    <source>
        <dbReference type="ARBA" id="ARBA00022553"/>
    </source>
</evidence>
<evidence type="ECO:0000256" key="5">
    <source>
        <dbReference type="ARBA" id="ARBA00022801"/>
    </source>
</evidence>
<keyword evidence="3" id="KW-0540">Nuclease</keyword>
<dbReference type="Pfam" id="PF01934">
    <property type="entry name" value="HepT-like"/>
    <property type="match status" value="1"/>
</dbReference>
<dbReference type="GO" id="GO:0000166">
    <property type="term" value="F:nucleotide binding"/>
    <property type="evidence" value="ECO:0007669"/>
    <property type="project" value="UniProtKB-KW"/>
</dbReference>
<organism evidence="6 7">
    <name type="scientific">Candidatus Geothrix odensensis</name>
    <dbReference type="NCBI Taxonomy" id="2954440"/>
    <lineage>
        <taxon>Bacteria</taxon>
        <taxon>Pseudomonadati</taxon>
        <taxon>Acidobacteriota</taxon>
        <taxon>Holophagae</taxon>
        <taxon>Holophagales</taxon>
        <taxon>Holophagaceae</taxon>
        <taxon>Geothrix</taxon>
    </lineage>
</organism>